<gene>
    <name evidence="1" type="ORF">FAEPRAM212_02297</name>
</gene>
<dbReference type="Proteomes" id="UP000005945">
    <property type="component" value="Unassembled WGS sequence"/>
</dbReference>
<sequence length="34" mass="3808">MFGHNGISFPLFCLSYRKLCGGTRGRFCAFGHIL</sequence>
<reference evidence="1 2" key="1">
    <citation type="submission" date="2007-09" db="EMBL/GenBank/DDBJ databases">
        <title>Draft genome sequence of Faecalibacterium prausnitzii M21/2.</title>
        <authorList>
            <person name="Sudarsanam P."/>
            <person name="Ley R."/>
            <person name="Guruge J."/>
            <person name="Turnbaugh P.J."/>
            <person name="Mahowald M."/>
            <person name="Liep D."/>
            <person name="Gordon J."/>
        </authorList>
    </citation>
    <scope>NUCLEOTIDE SEQUENCE [LARGE SCALE GENOMIC DNA]</scope>
    <source>
        <strain evidence="1 2">M21/2</strain>
    </source>
</reference>
<evidence type="ECO:0000313" key="1">
    <source>
        <dbReference type="EMBL" id="EDP20970.1"/>
    </source>
</evidence>
<dbReference type="AlphaFoldDB" id="A8SDQ9"/>
<comment type="caution">
    <text evidence="1">The sequence shown here is derived from an EMBL/GenBank/DDBJ whole genome shotgun (WGS) entry which is preliminary data.</text>
</comment>
<dbReference type="HOGENOM" id="CLU_3373869_0_0_9"/>
<organism evidence="1 2">
    <name type="scientific">Faecalibacterium prausnitzii M21/2</name>
    <dbReference type="NCBI Taxonomy" id="411485"/>
    <lineage>
        <taxon>Bacteria</taxon>
        <taxon>Bacillati</taxon>
        <taxon>Bacillota</taxon>
        <taxon>Clostridia</taxon>
        <taxon>Eubacteriales</taxon>
        <taxon>Oscillospiraceae</taxon>
        <taxon>Faecalibacterium</taxon>
    </lineage>
</organism>
<reference evidence="1 2" key="2">
    <citation type="submission" date="2007-09" db="EMBL/GenBank/DDBJ databases">
        <authorList>
            <person name="Fulton L."/>
            <person name="Clifton S."/>
            <person name="Fulton B."/>
            <person name="Xu J."/>
            <person name="Minx P."/>
            <person name="Pepin K.H."/>
            <person name="Johnson M."/>
            <person name="Thiruvilangam P."/>
            <person name="Bhonagiri V."/>
            <person name="Nash W.E."/>
            <person name="Mardis E.R."/>
            <person name="Wilson R.K."/>
        </authorList>
    </citation>
    <scope>NUCLEOTIDE SEQUENCE [LARGE SCALE GENOMIC DNA]</scope>
    <source>
        <strain evidence="1 2">M21/2</strain>
    </source>
</reference>
<proteinExistence type="predicted"/>
<name>A8SDQ9_9FIRM</name>
<accession>A8SDQ9</accession>
<evidence type="ECO:0000313" key="2">
    <source>
        <dbReference type="Proteomes" id="UP000005945"/>
    </source>
</evidence>
<protein>
    <submittedName>
        <fullName evidence="1">Uncharacterized protein</fullName>
    </submittedName>
</protein>
<dbReference type="EMBL" id="ABED02000028">
    <property type="protein sequence ID" value="EDP20970.1"/>
    <property type="molecule type" value="Genomic_DNA"/>
</dbReference>